<name>A0A367RY24_NOSPU</name>
<protein>
    <recommendedName>
        <fullName evidence="5">DUF1016 domain-containing protein</fullName>
    </recommendedName>
</protein>
<dbReference type="InterPro" id="IPR053148">
    <property type="entry name" value="PD-DEXK-like_domain"/>
</dbReference>
<feature type="domain" description="YhcG PDDEXK nuclease" evidence="1">
    <location>
        <begin position="183"/>
        <end position="337"/>
    </location>
</feature>
<comment type="caution">
    <text evidence="3">The sequence shown here is derived from an EMBL/GenBank/DDBJ whole genome shotgun (WGS) entry which is preliminary data.</text>
</comment>
<dbReference type="Gene3D" id="3.40.1350.10">
    <property type="match status" value="1"/>
</dbReference>
<accession>A0A367RY24</accession>
<feature type="domain" description="YhcG N-terminal" evidence="2">
    <location>
        <begin position="26"/>
        <end position="162"/>
    </location>
</feature>
<organism evidence="3 4">
    <name type="scientific">Nostoc punctiforme NIES-2108</name>
    <dbReference type="NCBI Taxonomy" id="1356359"/>
    <lineage>
        <taxon>Bacteria</taxon>
        <taxon>Bacillati</taxon>
        <taxon>Cyanobacteriota</taxon>
        <taxon>Cyanophyceae</taxon>
        <taxon>Nostocales</taxon>
        <taxon>Nostocaceae</taxon>
        <taxon>Nostoc</taxon>
    </lineage>
</organism>
<dbReference type="GO" id="GO:0003676">
    <property type="term" value="F:nucleic acid binding"/>
    <property type="evidence" value="ECO:0007669"/>
    <property type="project" value="InterPro"/>
</dbReference>
<dbReference type="EMBL" id="LXQE01000029">
    <property type="protein sequence ID" value="RCJ41516.1"/>
    <property type="molecule type" value="Genomic_DNA"/>
</dbReference>
<dbReference type="Pfam" id="PF06250">
    <property type="entry name" value="YhcG_C"/>
    <property type="match status" value="1"/>
</dbReference>
<proteinExistence type="predicted"/>
<evidence type="ECO:0008006" key="5">
    <source>
        <dbReference type="Google" id="ProtNLM"/>
    </source>
</evidence>
<evidence type="ECO:0000259" key="1">
    <source>
        <dbReference type="Pfam" id="PF06250"/>
    </source>
</evidence>
<evidence type="ECO:0000259" key="2">
    <source>
        <dbReference type="Pfam" id="PF17761"/>
    </source>
</evidence>
<evidence type="ECO:0000313" key="4">
    <source>
        <dbReference type="Proteomes" id="UP000252085"/>
    </source>
</evidence>
<dbReference type="InterPro" id="IPR011856">
    <property type="entry name" value="tRNA_endonuc-like_dom_sf"/>
</dbReference>
<sequence length="353" mass="40847">MPRDDKSETSQKSASAIVGYEDFLTELKTQISSAQLRAAVAVNKELLLLYWQIGRDILNRQQQQGWGAKVINRLAADLQKAFPEMKGFSLRNLKYMRAFAEAYPDEQLVQQAAALIPWFHNCVLLDKVKDSSEREWYIQQTIQHGWSRNILVHQIESKLYHRQGKATTNFNHTLPQAQSELAQQLLKDPYTFDFLNLGKDFLERDLERALINHIRDFLLELGVGFAFVGSQYHLEVGGEDFYIDLLFYHLRLRCYVVIDLKIEEFKPEYSGKMNFYVSAVDDLLRHPDDQPTIGMILCKSKNKVIAEYSLRDMHKPIGVSVYQLQDILPEALQGNLPTIEQLEAELETVSNYR</sequence>
<dbReference type="AlphaFoldDB" id="A0A367RY24"/>
<dbReference type="PANTHER" id="PTHR30547">
    <property type="entry name" value="UNCHARACTERIZED PROTEIN YHCG-RELATED"/>
    <property type="match status" value="1"/>
</dbReference>
<dbReference type="InterPro" id="IPR009362">
    <property type="entry name" value="YhcG_C"/>
</dbReference>
<reference evidence="3 4" key="1">
    <citation type="submission" date="2016-04" db="EMBL/GenBank/DDBJ databases">
        <authorList>
            <person name="Evans L.H."/>
            <person name="Alamgir A."/>
            <person name="Owens N."/>
            <person name="Weber N.D."/>
            <person name="Virtaneva K."/>
            <person name="Barbian K."/>
            <person name="Babar A."/>
            <person name="Rosenke K."/>
        </authorList>
    </citation>
    <scope>NUCLEOTIDE SEQUENCE [LARGE SCALE GENOMIC DNA]</scope>
    <source>
        <strain evidence="3">NIES-2108</strain>
    </source>
</reference>
<dbReference type="Proteomes" id="UP000252085">
    <property type="component" value="Unassembled WGS sequence"/>
</dbReference>
<evidence type="ECO:0000313" key="3">
    <source>
        <dbReference type="EMBL" id="RCJ41516.1"/>
    </source>
</evidence>
<dbReference type="PANTHER" id="PTHR30547:SF0">
    <property type="entry name" value="BLR8175 PROTEIN"/>
    <property type="match status" value="1"/>
</dbReference>
<dbReference type="Pfam" id="PF17761">
    <property type="entry name" value="DUF1016_N"/>
    <property type="match status" value="1"/>
</dbReference>
<gene>
    <name evidence="3" type="ORF">A6769_00980</name>
</gene>
<dbReference type="InterPro" id="IPR041527">
    <property type="entry name" value="YhcG_N"/>
</dbReference>